<dbReference type="Gene3D" id="3.40.50.720">
    <property type="entry name" value="NAD(P)-binding Rossmann-like Domain"/>
    <property type="match status" value="1"/>
</dbReference>
<name>A0A544A2W1_VIBCL</name>
<evidence type="ECO:0000256" key="2">
    <source>
        <dbReference type="ARBA" id="ARBA00023002"/>
    </source>
</evidence>
<evidence type="ECO:0000313" key="3">
    <source>
        <dbReference type="EMBL" id="TQP15277.1"/>
    </source>
</evidence>
<proteinExistence type="inferred from homology"/>
<dbReference type="Proteomes" id="UP000319979">
    <property type="component" value="Unassembled WGS sequence"/>
</dbReference>
<sequence length="208" mass="22194">MKVVIVGAAGSVGQGVVKLFKNEGHDVIQVNRSQGDVLMDIRDVGSLQKGFAQIGNVDAIIATMGEVVFKPFDMLTHEDWIQGFESKLLGQIQLTQIGSRYLNSEGSITLTSGIIADVPVKDGISAATINGALEHFISAVAVELPSKQRINIVSPTVLTESLTTYQGYFPGFVSIDASSLAQAYLRSALGRENGRILKAFSNHGVMSV</sequence>
<dbReference type="NCBIfam" id="NF005754">
    <property type="entry name" value="PRK07578.1"/>
    <property type="match status" value="1"/>
</dbReference>
<dbReference type="AlphaFoldDB" id="A0A544A2W1"/>
<organism evidence="3 4">
    <name type="scientific">Vibrio cholerae</name>
    <dbReference type="NCBI Taxonomy" id="666"/>
    <lineage>
        <taxon>Bacteria</taxon>
        <taxon>Pseudomonadati</taxon>
        <taxon>Pseudomonadota</taxon>
        <taxon>Gammaproteobacteria</taxon>
        <taxon>Vibrionales</taxon>
        <taxon>Vibrionaceae</taxon>
        <taxon>Vibrio</taxon>
    </lineage>
</organism>
<dbReference type="GO" id="GO:0016491">
    <property type="term" value="F:oxidoreductase activity"/>
    <property type="evidence" value="ECO:0007669"/>
    <property type="project" value="UniProtKB-KW"/>
</dbReference>
<dbReference type="PANTHER" id="PTHR43477:SF1">
    <property type="entry name" value="DIHYDROANTICAPSIN 7-DEHYDROGENASE"/>
    <property type="match status" value="1"/>
</dbReference>
<dbReference type="RefSeq" id="WP_000869624.1">
    <property type="nucleotide sequence ID" value="NZ_JAEMFB010000003.1"/>
</dbReference>
<dbReference type="PANTHER" id="PTHR43477">
    <property type="entry name" value="DIHYDROANTICAPSIN 7-DEHYDROGENASE"/>
    <property type="match status" value="1"/>
</dbReference>
<keyword evidence="2" id="KW-0560">Oxidoreductase</keyword>
<dbReference type="InterPro" id="IPR036291">
    <property type="entry name" value="NAD(P)-bd_dom_sf"/>
</dbReference>
<evidence type="ECO:0000313" key="4">
    <source>
        <dbReference type="Proteomes" id="UP000319979"/>
    </source>
</evidence>
<dbReference type="InterPro" id="IPR002347">
    <property type="entry name" value="SDR_fam"/>
</dbReference>
<gene>
    <name evidence="3" type="ORF">FLM02_07680</name>
</gene>
<comment type="similarity">
    <text evidence="1">Belongs to the short-chain dehydrogenases/reductases (SDR) family.</text>
</comment>
<dbReference type="SUPFAM" id="SSF51735">
    <property type="entry name" value="NAD(P)-binding Rossmann-fold domains"/>
    <property type="match status" value="1"/>
</dbReference>
<dbReference type="CDD" id="cd11731">
    <property type="entry name" value="Lin1944_like_SDR_c"/>
    <property type="match status" value="1"/>
</dbReference>
<dbReference type="EMBL" id="VIOS01000019">
    <property type="protein sequence ID" value="TQP15277.1"/>
    <property type="molecule type" value="Genomic_DNA"/>
</dbReference>
<evidence type="ECO:0000256" key="1">
    <source>
        <dbReference type="ARBA" id="ARBA00006484"/>
    </source>
</evidence>
<accession>A0A544A2W1</accession>
<comment type="caution">
    <text evidence="3">The sequence shown here is derived from an EMBL/GenBank/DDBJ whole genome shotgun (WGS) entry which is preliminary data.</text>
</comment>
<dbReference type="InterPro" id="IPR051122">
    <property type="entry name" value="SDR_DHRS6-like"/>
</dbReference>
<reference evidence="3 4" key="1">
    <citation type="submission" date="2019-07" db="EMBL/GenBank/DDBJ databases">
        <title>Phenotypic and genotypic antimicrobial resistance traits of Vibrio cholerae non-O1/non-O139 isolated from a large Austrian lake frequently associated with cases of infection.</title>
        <authorList>
            <person name="Lepuschitz S."/>
            <person name="Baron S."/>
            <person name="Larvor E."/>
            <person name="Granier S."/>
            <person name="Pretzer C."/>
            <person name="Mach R.L."/>
            <person name="Farnleitner A.H."/>
            <person name="Ruppitsch W."/>
            <person name="Pleininger S."/>
            <person name="Indra A."/>
            <person name="Kirschner A.K.T."/>
        </authorList>
    </citation>
    <scope>NUCLEOTIDE SEQUENCE [LARGE SCALE GENOMIC DNA]</scope>
    <source>
        <strain evidence="3 4">A12JL36W90</strain>
    </source>
</reference>
<dbReference type="Pfam" id="PF13561">
    <property type="entry name" value="adh_short_C2"/>
    <property type="match status" value="1"/>
</dbReference>
<protein>
    <submittedName>
        <fullName evidence="3">Short chain dehydrogenase</fullName>
    </submittedName>
</protein>